<dbReference type="AlphaFoldDB" id="Q22V66"/>
<organism evidence="1 2">
    <name type="scientific">Tetrahymena thermophila (strain SB210)</name>
    <dbReference type="NCBI Taxonomy" id="312017"/>
    <lineage>
        <taxon>Eukaryota</taxon>
        <taxon>Sar</taxon>
        <taxon>Alveolata</taxon>
        <taxon>Ciliophora</taxon>
        <taxon>Intramacronucleata</taxon>
        <taxon>Oligohymenophorea</taxon>
        <taxon>Hymenostomatida</taxon>
        <taxon>Tetrahymenina</taxon>
        <taxon>Tetrahymenidae</taxon>
        <taxon>Tetrahymena</taxon>
    </lineage>
</organism>
<proteinExistence type="predicted"/>
<sequence length="156" mass="18115">MEMQIYKCKAFCNANHEMTNFIGYKQGAFCRSCNQSFNCLYGCAECNTCNEQMCEKCFEQKKQAFCDKGHSCKFYAPLTGPDSVTCQTCHKVPSQNNDVYYVCELCPKQICQTCVFRTHQLKMGFQPTPQQLIGLYQQQQAGFQQQQQFFQQNQQF</sequence>
<name>Q22V66_TETTS</name>
<evidence type="ECO:0000313" key="2">
    <source>
        <dbReference type="Proteomes" id="UP000009168"/>
    </source>
</evidence>
<dbReference type="HOGENOM" id="CLU_1849140_0_0_1"/>
<dbReference type="EMBL" id="GG662798">
    <property type="protein sequence ID" value="EAR89082.2"/>
    <property type="molecule type" value="Genomic_DNA"/>
</dbReference>
<reference evidence="2" key="1">
    <citation type="journal article" date="2006" name="PLoS Biol.">
        <title>Macronuclear genome sequence of the ciliate Tetrahymena thermophila, a model eukaryote.</title>
        <authorList>
            <person name="Eisen J.A."/>
            <person name="Coyne R.S."/>
            <person name="Wu M."/>
            <person name="Wu D."/>
            <person name="Thiagarajan M."/>
            <person name="Wortman J.R."/>
            <person name="Badger J.H."/>
            <person name="Ren Q."/>
            <person name="Amedeo P."/>
            <person name="Jones K.M."/>
            <person name="Tallon L.J."/>
            <person name="Delcher A.L."/>
            <person name="Salzberg S.L."/>
            <person name="Silva J.C."/>
            <person name="Haas B.J."/>
            <person name="Majoros W.H."/>
            <person name="Farzad M."/>
            <person name="Carlton J.M."/>
            <person name="Smith R.K. Jr."/>
            <person name="Garg J."/>
            <person name="Pearlman R.E."/>
            <person name="Karrer K.M."/>
            <person name="Sun L."/>
            <person name="Manning G."/>
            <person name="Elde N.C."/>
            <person name="Turkewitz A.P."/>
            <person name="Asai D.J."/>
            <person name="Wilkes D.E."/>
            <person name="Wang Y."/>
            <person name="Cai H."/>
            <person name="Collins K."/>
            <person name="Stewart B.A."/>
            <person name="Lee S.R."/>
            <person name="Wilamowska K."/>
            <person name="Weinberg Z."/>
            <person name="Ruzzo W.L."/>
            <person name="Wloga D."/>
            <person name="Gaertig J."/>
            <person name="Frankel J."/>
            <person name="Tsao C.-C."/>
            <person name="Gorovsky M.A."/>
            <person name="Keeling P.J."/>
            <person name="Waller R.F."/>
            <person name="Patron N.J."/>
            <person name="Cherry J.M."/>
            <person name="Stover N.A."/>
            <person name="Krieger C.J."/>
            <person name="del Toro C."/>
            <person name="Ryder H.F."/>
            <person name="Williamson S.C."/>
            <person name="Barbeau R.A."/>
            <person name="Hamilton E.P."/>
            <person name="Orias E."/>
        </authorList>
    </citation>
    <scope>NUCLEOTIDE SEQUENCE [LARGE SCALE GENOMIC DNA]</scope>
    <source>
        <strain evidence="2">SB210</strain>
    </source>
</reference>
<dbReference type="InParanoid" id="Q22V66"/>
<accession>Q22V66</accession>
<dbReference type="KEGG" id="tet:TTHERM_00575340"/>
<dbReference type="Proteomes" id="UP000009168">
    <property type="component" value="Unassembled WGS sequence"/>
</dbReference>
<protein>
    <submittedName>
        <fullName evidence="1">Uncharacterized protein</fullName>
    </submittedName>
</protein>
<keyword evidence="2" id="KW-1185">Reference proteome</keyword>
<dbReference type="GeneID" id="7824184"/>
<gene>
    <name evidence="1" type="ORF">TTHERM_00575340</name>
</gene>
<dbReference type="RefSeq" id="XP_001009327.2">
    <property type="nucleotide sequence ID" value="XM_001009327.2"/>
</dbReference>
<evidence type="ECO:0000313" key="1">
    <source>
        <dbReference type="EMBL" id="EAR89082.2"/>
    </source>
</evidence>